<protein>
    <submittedName>
        <fullName evidence="1">Type VI secretion system tube protein Hcp</fullName>
    </submittedName>
</protein>
<dbReference type="PANTHER" id="PTHR36152:SF5">
    <property type="entry name" value="PROTEIN HCP1"/>
    <property type="match status" value="1"/>
</dbReference>
<dbReference type="NCBIfam" id="TIGR03344">
    <property type="entry name" value="VI_effect_Hcp1"/>
    <property type="match status" value="1"/>
</dbReference>
<dbReference type="RefSeq" id="WP_135191549.1">
    <property type="nucleotide sequence ID" value="NZ_SPUM01000135.1"/>
</dbReference>
<evidence type="ECO:0000313" key="2">
    <source>
        <dbReference type="Proteomes" id="UP000297258"/>
    </source>
</evidence>
<gene>
    <name evidence="1" type="ORF">E4O92_20650</name>
</gene>
<reference evidence="1 2" key="1">
    <citation type="submission" date="2019-03" db="EMBL/GenBank/DDBJ databases">
        <title>Draft genome of Massilia hortus sp. nov., a novel bacterial species of the Oxalobacteraceae family.</title>
        <authorList>
            <person name="Peta V."/>
            <person name="Raths R."/>
            <person name="Bucking H."/>
        </authorList>
    </citation>
    <scope>NUCLEOTIDE SEQUENCE [LARGE SCALE GENOMIC DNA]</scope>
    <source>
        <strain evidence="1 2">ONC3</strain>
    </source>
</reference>
<dbReference type="SUPFAM" id="SSF141452">
    <property type="entry name" value="Hcp1-like"/>
    <property type="match status" value="1"/>
</dbReference>
<organism evidence="1 2">
    <name type="scientific">Massilia horti</name>
    <dbReference type="NCBI Taxonomy" id="2562153"/>
    <lineage>
        <taxon>Bacteria</taxon>
        <taxon>Pseudomonadati</taxon>
        <taxon>Pseudomonadota</taxon>
        <taxon>Betaproteobacteria</taxon>
        <taxon>Burkholderiales</taxon>
        <taxon>Oxalobacteraceae</taxon>
        <taxon>Telluria group</taxon>
        <taxon>Massilia</taxon>
    </lineage>
</organism>
<dbReference type="PANTHER" id="PTHR36152">
    <property type="entry name" value="CYTOPLASMIC PROTEIN-RELATED"/>
    <property type="match status" value="1"/>
</dbReference>
<dbReference type="InterPro" id="IPR008514">
    <property type="entry name" value="T6SS_Hcp"/>
</dbReference>
<keyword evidence="2" id="KW-1185">Reference proteome</keyword>
<dbReference type="EMBL" id="SPUM01000135">
    <property type="protein sequence ID" value="TFW28662.1"/>
    <property type="molecule type" value="Genomic_DNA"/>
</dbReference>
<dbReference type="Pfam" id="PF05638">
    <property type="entry name" value="T6SS_HCP"/>
    <property type="match status" value="1"/>
</dbReference>
<name>A0A4Y9SPH0_9BURK</name>
<dbReference type="OrthoDB" id="5066999at2"/>
<dbReference type="Proteomes" id="UP000297258">
    <property type="component" value="Unassembled WGS sequence"/>
</dbReference>
<dbReference type="Gene3D" id="2.30.110.20">
    <property type="entry name" value="Hcp1-like"/>
    <property type="match status" value="1"/>
</dbReference>
<evidence type="ECO:0000313" key="1">
    <source>
        <dbReference type="EMBL" id="TFW28662.1"/>
    </source>
</evidence>
<dbReference type="AlphaFoldDB" id="A0A4Y9SPH0"/>
<accession>A0A4Y9SPH0</accession>
<proteinExistence type="predicted"/>
<dbReference type="InterPro" id="IPR053165">
    <property type="entry name" value="HSI-I_assembly_Hcp1"/>
</dbReference>
<comment type="caution">
    <text evidence="1">The sequence shown here is derived from an EMBL/GenBank/DDBJ whole genome shotgun (WGS) entry which is preliminary data.</text>
</comment>
<sequence>MASDVYLQIEGVNGESSDDKHKGWIEVQAIDWGVAQPTAGTVSTAGGHTIGRAVFDAINIKKAVDLASPKLMELAAQGKTIPNAKLEFFRADGGGPVKYYEVVLANVLVSSSRKTFGGHGLLVEQFTLHFAKITERYTQQKIGGGVGGSTGGGWDLAANKAAA</sequence>
<dbReference type="InterPro" id="IPR036624">
    <property type="entry name" value="Hcp1-lik_sf"/>
</dbReference>